<gene>
    <name evidence="2" type="ORF">HMF8227_01489</name>
</gene>
<evidence type="ECO:0000256" key="1">
    <source>
        <dbReference type="SAM" id="SignalP"/>
    </source>
</evidence>
<accession>A0A2S2E2U8</accession>
<proteinExistence type="predicted"/>
<reference evidence="2 3" key="1">
    <citation type="submission" date="2018-05" db="EMBL/GenBank/DDBJ databases">
        <title>Salinimonas sp. HMF8227 Genome sequencing and assembly.</title>
        <authorList>
            <person name="Kang H."/>
            <person name="Kang J."/>
            <person name="Cha I."/>
            <person name="Kim H."/>
            <person name="Joh K."/>
        </authorList>
    </citation>
    <scope>NUCLEOTIDE SEQUENCE [LARGE SCALE GENOMIC DNA]</scope>
    <source>
        <strain evidence="2 3">HMF8227</strain>
    </source>
</reference>
<dbReference type="KEGG" id="salh:HMF8227_01489"/>
<feature type="chain" id="PRO_5015498275" description="Auto-transporter adhesin head GIN domain-containing protein" evidence="1">
    <location>
        <begin position="20"/>
        <end position="202"/>
    </location>
</feature>
<keyword evidence="1" id="KW-0732">Signal</keyword>
<name>A0A2S2E2U8_9ALTE</name>
<dbReference type="RefSeq" id="WP_109339574.1">
    <property type="nucleotide sequence ID" value="NZ_CP029347.1"/>
</dbReference>
<dbReference type="Proteomes" id="UP000245728">
    <property type="component" value="Chromosome"/>
</dbReference>
<evidence type="ECO:0008006" key="4">
    <source>
        <dbReference type="Google" id="ProtNLM"/>
    </source>
</evidence>
<dbReference type="AlphaFoldDB" id="A0A2S2E2U8"/>
<dbReference type="OrthoDB" id="5767486at2"/>
<sequence>MHIPAVLLTTLVISTSVVASEKVSLSDQHPVSANSQVELDIPVGELDIQVHDQPEVRYEVKIEEQDGNWFGSVDLSDVEVNVKHNDQRLYLSIDDDDIHQHWIIWLPSDANLEVDLGVGEVNIAGVQQNLMMEVGVGSVDVSLGAKNYHSIRLEAGVGDADLSGFKDVEQERSIVSQDVHWRGNGQYEVDIEVGVGDVDVHF</sequence>
<protein>
    <recommendedName>
        <fullName evidence="4">Auto-transporter adhesin head GIN domain-containing protein</fullName>
    </recommendedName>
</protein>
<evidence type="ECO:0000313" key="3">
    <source>
        <dbReference type="Proteomes" id="UP000245728"/>
    </source>
</evidence>
<evidence type="ECO:0000313" key="2">
    <source>
        <dbReference type="EMBL" id="AWL11964.1"/>
    </source>
</evidence>
<keyword evidence="3" id="KW-1185">Reference proteome</keyword>
<feature type="signal peptide" evidence="1">
    <location>
        <begin position="1"/>
        <end position="19"/>
    </location>
</feature>
<organism evidence="2 3">
    <name type="scientific">Saliniradius amylolyticus</name>
    <dbReference type="NCBI Taxonomy" id="2183582"/>
    <lineage>
        <taxon>Bacteria</taxon>
        <taxon>Pseudomonadati</taxon>
        <taxon>Pseudomonadota</taxon>
        <taxon>Gammaproteobacteria</taxon>
        <taxon>Alteromonadales</taxon>
        <taxon>Alteromonadaceae</taxon>
        <taxon>Saliniradius</taxon>
    </lineage>
</organism>
<dbReference type="EMBL" id="CP029347">
    <property type="protein sequence ID" value="AWL11964.1"/>
    <property type="molecule type" value="Genomic_DNA"/>
</dbReference>